<dbReference type="EMBL" id="VLKW01000011">
    <property type="protein sequence ID" value="TWI43849.1"/>
    <property type="molecule type" value="Genomic_DNA"/>
</dbReference>
<evidence type="ECO:0000313" key="4">
    <source>
        <dbReference type="Proteomes" id="UP000437862"/>
    </source>
</evidence>
<dbReference type="Proteomes" id="UP000315112">
    <property type="component" value="Unassembled WGS sequence"/>
</dbReference>
<protein>
    <submittedName>
        <fullName evidence="2">Uncharacterized protein</fullName>
    </submittedName>
</protein>
<gene>
    <name evidence="1" type="ORF">GO485_29060</name>
    <name evidence="2" type="ORF">IP92_04904</name>
</gene>
<evidence type="ECO:0000313" key="3">
    <source>
        <dbReference type="Proteomes" id="UP000315112"/>
    </source>
</evidence>
<dbReference type="AlphaFoldDB" id="A0A562PHE7"/>
<dbReference type="EMBL" id="CP046904">
    <property type="protein sequence ID" value="QGZ42683.1"/>
    <property type="molecule type" value="Genomic_DNA"/>
</dbReference>
<reference evidence="1 4" key="3">
    <citation type="submission" date="2019-12" db="EMBL/GenBank/DDBJ databases">
        <title>Draft Genome Sequences of Six Type Strains of the Genus Massilia.</title>
        <authorList>
            <person name="Miess H."/>
            <person name="Frediansyah A."/>
            <person name="Goeker M."/>
            <person name="Gross H."/>
        </authorList>
    </citation>
    <scope>NUCLEOTIDE SEQUENCE [LARGE SCALE GENOMIC DNA]</scope>
    <source>
        <strain evidence="1 4">DSM 26639</strain>
    </source>
</reference>
<dbReference type="OrthoDB" id="5198409at2"/>
<evidence type="ECO:0000313" key="2">
    <source>
        <dbReference type="EMBL" id="TWI43849.1"/>
    </source>
</evidence>
<reference evidence="2" key="2">
    <citation type="submission" date="2019-07" db="EMBL/GenBank/DDBJ databases">
        <authorList>
            <person name="Whitman W."/>
            <person name="Huntemann M."/>
            <person name="Clum A."/>
            <person name="Pillay M."/>
            <person name="Palaniappan K."/>
            <person name="Varghese N."/>
            <person name="Mikhailova N."/>
            <person name="Stamatis D."/>
            <person name="Reddy T."/>
            <person name="Daum C."/>
            <person name="Shapiro N."/>
            <person name="Ivanova N."/>
            <person name="Kyrpides N."/>
            <person name="Woyke T."/>
        </authorList>
    </citation>
    <scope>NUCLEOTIDE SEQUENCE</scope>
    <source>
        <strain evidence="2">CGMCC 1.10685</strain>
    </source>
</reference>
<dbReference type="RefSeq" id="WP_145880204.1">
    <property type="nucleotide sequence ID" value="NZ_CP046904.1"/>
</dbReference>
<organism evidence="2 3">
    <name type="scientific">Pseudoduganella flava</name>
    <dbReference type="NCBI Taxonomy" id="871742"/>
    <lineage>
        <taxon>Bacteria</taxon>
        <taxon>Pseudomonadati</taxon>
        <taxon>Pseudomonadota</taxon>
        <taxon>Betaproteobacteria</taxon>
        <taxon>Burkholderiales</taxon>
        <taxon>Oxalobacteraceae</taxon>
        <taxon>Telluria group</taxon>
        <taxon>Pseudoduganella</taxon>
    </lineage>
</organism>
<evidence type="ECO:0000313" key="1">
    <source>
        <dbReference type="EMBL" id="QGZ42683.1"/>
    </source>
</evidence>
<dbReference type="Proteomes" id="UP000437862">
    <property type="component" value="Chromosome"/>
</dbReference>
<keyword evidence="4" id="KW-1185">Reference proteome</keyword>
<sequence length="66" mass="7692">MTRYAFDYVGVKGVKKYRDAAGKTRQETRHFRQTLNPFNTNADGSLKTRQQILAEETIKRDAWLAE</sequence>
<accession>A0A562PHE7</accession>
<reference evidence="2 3" key="1">
    <citation type="journal article" date="2015" name="Stand. Genomic Sci.">
        <title>Genomic Encyclopedia of Bacterial and Archaeal Type Strains, Phase III: the genomes of soil and plant-associated and newly described type strains.</title>
        <authorList>
            <person name="Whitman W.B."/>
            <person name="Woyke T."/>
            <person name="Klenk H.P."/>
            <person name="Zhou Y."/>
            <person name="Lilburn T.G."/>
            <person name="Beck B.J."/>
            <person name="De Vos P."/>
            <person name="Vandamme P."/>
            <person name="Eisen J.A."/>
            <person name="Garrity G."/>
            <person name="Hugenholtz P."/>
            <person name="Kyrpides N.C."/>
        </authorList>
    </citation>
    <scope>NUCLEOTIDE SEQUENCE [LARGE SCALE GENOMIC DNA]</scope>
    <source>
        <strain evidence="2 3">CGMCC 1.10685</strain>
    </source>
</reference>
<name>A0A562PHE7_9BURK</name>
<proteinExistence type="predicted"/>